<evidence type="ECO:0000256" key="14">
    <source>
        <dbReference type="ARBA" id="ARBA00023869"/>
    </source>
</evidence>
<dbReference type="GO" id="GO:0019677">
    <property type="term" value="P:NAD+ catabolic process"/>
    <property type="evidence" value="ECO:0007669"/>
    <property type="project" value="TreeGrafter"/>
</dbReference>
<comment type="subcellular location">
    <subcellularLocation>
        <location evidence="4">Cytoplasmic granule</location>
    </subcellularLocation>
    <subcellularLocation>
        <location evidence="3">Peroxisome</location>
    </subcellularLocation>
</comment>
<dbReference type="PANTHER" id="PTHR42904:SF6">
    <property type="entry name" value="NAD-CAPPED RNA HYDROLASE NUDT12"/>
    <property type="match status" value="1"/>
</dbReference>
<dbReference type="InterPro" id="IPR002110">
    <property type="entry name" value="Ankyrin_rpt"/>
</dbReference>
<evidence type="ECO:0000256" key="5">
    <source>
        <dbReference type="ARBA" id="ARBA00009595"/>
    </source>
</evidence>
<dbReference type="GO" id="GO:0046872">
    <property type="term" value="F:metal ion binding"/>
    <property type="evidence" value="ECO:0007669"/>
    <property type="project" value="UniProtKB-KW"/>
</dbReference>
<keyword evidence="8" id="KW-0378">Hydrolase</keyword>
<evidence type="ECO:0000256" key="18">
    <source>
        <dbReference type="ARBA" id="ARBA00046702"/>
    </source>
</evidence>
<dbReference type="SUPFAM" id="SSF55811">
    <property type="entry name" value="Nudix"/>
    <property type="match status" value="1"/>
</dbReference>
<evidence type="ECO:0000256" key="9">
    <source>
        <dbReference type="ARBA" id="ARBA00022842"/>
    </source>
</evidence>
<evidence type="ECO:0000259" key="20">
    <source>
        <dbReference type="PROSITE" id="PS51462"/>
    </source>
</evidence>
<dbReference type="InterPro" id="IPR020084">
    <property type="entry name" value="NUDIX_hydrolase_CS"/>
</dbReference>
<dbReference type="InterPro" id="IPR049734">
    <property type="entry name" value="NudC-like_C"/>
</dbReference>
<dbReference type="NCBIfam" id="NF001299">
    <property type="entry name" value="PRK00241.1"/>
    <property type="match status" value="1"/>
</dbReference>
<evidence type="ECO:0000313" key="21">
    <source>
        <dbReference type="EMBL" id="KAI8583314.1"/>
    </source>
</evidence>
<dbReference type="Gene3D" id="1.25.40.20">
    <property type="entry name" value="Ankyrin repeat-containing domain"/>
    <property type="match status" value="1"/>
</dbReference>
<evidence type="ECO:0000256" key="2">
    <source>
        <dbReference type="ARBA" id="ARBA00001947"/>
    </source>
</evidence>
<dbReference type="EC" id="3.6.1.22" evidence="6"/>
<dbReference type="PROSITE" id="PS50088">
    <property type="entry name" value="ANK_REPEAT"/>
    <property type="match status" value="1"/>
</dbReference>
<dbReference type="InterPro" id="IPR000086">
    <property type="entry name" value="NUDIX_hydrolase_dom"/>
</dbReference>
<comment type="similarity">
    <text evidence="5">Belongs to the Nudix hydrolase family. NudC subfamily.</text>
</comment>
<evidence type="ECO:0000256" key="7">
    <source>
        <dbReference type="ARBA" id="ARBA00022723"/>
    </source>
</evidence>
<comment type="caution">
    <text evidence="21">The sequence shown here is derived from an EMBL/GenBank/DDBJ whole genome shotgun (WGS) entry which is preliminary data.</text>
</comment>
<evidence type="ECO:0000256" key="6">
    <source>
        <dbReference type="ARBA" id="ARBA00012381"/>
    </source>
</evidence>
<evidence type="ECO:0000256" key="19">
    <source>
        <dbReference type="PROSITE-ProRule" id="PRU00023"/>
    </source>
</evidence>
<evidence type="ECO:0000256" key="12">
    <source>
        <dbReference type="ARBA" id="ARBA00023140"/>
    </source>
</evidence>
<evidence type="ECO:0000256" key="10">
    <source>
        <dbReference type="ARBA" id="ARBA00022857"/>
    </source>
</evidence>
<feature type="repeat" description="ANK" evidence="19">
    <location>
        <begin position="44"/>
        <end position="76"/>
    </location>
</feature>
<evidence type="ECO:0000256" key="16">
    <source>
        <dbReference type="ARBA" id="ARBA00031178"/>
    </source>
</evidence>
<reference evidence="21" key="1">
    <citation type="submission" date="2021-06" db="EMBL/GenBank/DDBJ databases">
        <authorList>
            <consortium name="DOE Joint Genome Institute"/>
            <person name="Mondo S.J."/>
            <person name="Amses K.R."/>
            <person name="Simmons D.R."/>
            <person name="Longcore J.E."/>
            <person name="Seto K."/>
            <person name="Alves G.H."/>
            <person name="Bonds A.E."/>
            <person name="Quandt C.A."/>
            <person name="Davis W.J."/>
            <person name="Chang Y."/>
            <person name="Letcher P.M."/>
            <person name="Powell M.J."/>
            <person name="Kuo A."/>
            <person name="Labutti K."/>
            <person name="Pangilinan J."/>
            <person name="Andreopoulos W."/>
            <person name="Tritt A."/>
            <person name="Riley R."/>
            <person name="Hundley H."/>
            <person name="Johnson J."/>
            <person name="Lipzen A."/>
            <person name="Barry K."/>
            <person name="Berbee M.L."/>
            <person name="Buchler N.E."/>
            <person name="Grigoriev I.V."/>
            <person name="Spatafora J.W."/>
            <person name="Stajich J.E."/>
            <person name="James T.Y."/>
        </authorList>
    </citation>
    <scope>NUCLEOTIDE SEQUENCE</scope>
    <source>
        <strain evidence="21">AG</strain>
    </source>
</reference>
<dbReference type="InterPro" id="IPR015375">
    <property type="entry name" value="NADH_PPase-like_N"/>
</dbReference>
<dbReference type="AlphaFoldDB" id="A0AAD5EGX3"/>
<dbReference type="InterPro" id="IPR015797">
    <property type="entry name" value="NUDIX_hydrolase-like_dom_sf"/>
</dbReference>
<dbReference type="PANTHER" id="PTHR42904">
    <property type="entry name" value="NUDIX HYDROLASE, NUDC SUBFAMILY"/>
    <property type="match status" value="1"/>
</dbReference>
<dbReference type="GO" id="GO:0035529">
    <property type="term" value="F:NADH pyrophosphatase activity"/>
    <property type="evidence" value="ECO:0007669"/>
    <property type="project" value="TreeGrafter"/>
</dbReference>
<dbReference type="PROSITE" id="PS00893">
    <property type="entry name" value="NUDIX_BOX"/>
    <property type="match status" value="1"/>
</dbReference>
<dbReference type="PROSITE" id="PS51462">
    <property type="entry name" value="NUDIX"/>
    <property type="match status" value="1"/>
</dbReference>
<accession>A0AAD5EGX3</accession>
<feature type="domain" description="Nudix hydrolase" evidence="20">
    <location>
        <begin position="328"/>
        <end position="454"/>
    </location>
</feature>
<evidence type="ECO:0000256" key="17">
    <source>
        <dbReference type="ARBA" id="ARBA00045837"/>
    </source>
</evidence>
<comment type="cofactor">
    <cofactor evidence="2">
        <name>Zn(2+)</name>
        <dbReference type="ChEBI" id="CHEBI:29105"/>
    </cofactor>
</comment>
<keyword evidence="12" id="KW-0576">Peroxisome</keyword>
<evidence type="ECO:0000313" key="22">
    <source>
        <dbReference type="Proteomes" id="UP001206595"/>
    </source>
</evidence>
<keyword evidence="7" id="KW-0479">Metal-binding</keyword>
<dbReference type="InterPro" id="IPR015376">
    <property type="entry name" value="Znr_NADH_PPase"/>
</dbReference>
<sequence length="478" mass="53000">MLERVCLTKTTLHMSSTSVFEAAAAGDIDYLKSHTSELSTKNDRGWTPLHFAARYGQLDVVTYLIEQKVPTEITNSEGKTAYALAEFWGFDNVAKLLEPAEDATSAKNTTPAGRHIFAPNTINYFAGSPLNRFSWFRSDKAVLDRLVRSQTSRFVLLSSLKPLMDDSQEQAQLYYASWSEVENLIGDPYGQKEDLTEIDVPALVFLGIEEFNGVAENGTAYWALDVTPNGSRKGDIEQLHQNLESRNIRFYDPRPKAFVLDRSSAAIFAQARAMIDWNLRNQFCPACGRRTVSAEAGHKRICPPQAGSADESVPCISSKGVHNFAYPRTDPVIIVCVIHPTEDKILLGRQTAWPKRQYSCLAGFVEAGESVEEAVRREVREESGVIVSNVLFHSSQPWPFPNSLMMGFIAQATSTEIKLEDKELEHATWYSRGEVLAALSGQSGAPFNMPPGIAIAHQLVKSWATEVEWGGNGLNAKM</sequence>
<dbReference type="EMBL" id="MU620896">
    <property type="protein sequence ID" value="KAI8583314.1"/>
    <property type="molecule type" value="Genomic_DNA"/>
</dbReference>
<dbReference type="GO" id="GO:0006742">
    <property type="term" value="P:NADP+ catabolic process"/>
    <property type="evidence" value="ECO:0007669"/>
    <property type="project" value="TreeGrafter"/>
</dbReference>
<dbReference type="Pfam" id="PF00293">
    <property type="entry name" value="NUDIX"/>
    <property type="match status" value="1"/>
</dbReference>
<dbReference type="SUPFAM" id="SSF48403">
    <property type="entry name" value="Ankyrin repeat"/>
    <property type="match status" value="1"/>
</dbReference>
<dbReference type="InterPro" id="IPR036770">
    <property type="entry name" value="Ankyrin_rpt-contain_sf"/>
</dbReference>
<proteinExistence type="inferred from homology"/>
<dbReference type="InterPro" id="IPR050241">
    <property type="entry name" value="NAD-cap_RNA_hydrolase_NudC"/>
</dbReference>
<dbReference type="GO" id="GO:0005829">
    <property type="term" value="C:cytosol"/>
    <property type="evidence" value="ECO:0007669"/>
    <property type="project" value="TreeGrafter"/>
</dbReference>
<dbReference type="PROSITE" id="PS50297">
    <property type="entry name" value="ANK_REP_REGION"/>
    <property type="match status" value="1"/>
</dbReference>
<dbReference type="Gene3D" id="3.90.79.20">
    <property type="match status" value="1"/>
</dbReference>
<protein>
    <recommendedName>
        <fullName evidence="14">NAD-capped RNA hydrolase NUDT12</fullName>
        <ecNumber evidence="6">3.6.1.22</ecNumber>
    </recommendedName>
    <alternativeName>
        <fullName evidence="15">NADH pyrophosphatase NUDT12</fullName>
    </alternativeName>
    <alternativeName>
        <fullName evidence="16">Nucleoside diphosphate-linked moiety X motif 12</fullName>
    </alternativeName>
</protein>
<dbReference type="RefSeq" id="XP_051448318.1">
    <property type="nucleotide sequence ID" value="XM_051585990.1"/>
</dbReference>
<dbReference type="Gene3D" id="3.90.79.10">
    <property type="entry name" value="Nucleoside Triphosphate Pyrophosphohydrolase"/>
    <property type="match status" value="1"/>
</dbReference>
<evidence type="ECO:0000256" key="15">
    <source>
        <dbReference type="ARBA" id="ARBA00030313"/>
    </source>
</evidence>
<reference evidence="21" key="2">
    <citation type="journal article" date="2022" name="Proc. Natl. Acad. Sci. U.S.A.">
        <title>Diploid-dominant life cycles characterize the early evolution of Fungi.</title>
        <authorList>
            <person name="Amses K.R."/>
            <person name="Simmons D.R."/>
            <person name="Longcore J.E."/>
            <person name="Mondo S.J."/>
            <person name="Seto K."/>
            <person name="Jeronimo G.H."/>
            <person name="Bonds A.E."/>
            <person name="Quandt C.A."/>
            <person name="Davis W.J."/>
            <person name="Chang Y."/>
            <person name="Federici B.A."/>
            <person name="Kuo A."/>
            <person name="LaButti K."/>
            <person name="Pangilinan J."/>
            <person name="Andreopoulos W."/>
            <person name="Tritt A."/>
            <person name="Riley R."/>
            <person name="Hundley H."/>
            <person name="Johnson J."/>
            <person name="Lipzen A."/>
            <person name="Barry K."/>
            <person name="Lang B.F."/>
            <person name="Cuomo C.A."/>
            <person name="Buchler N.E."/>
            <person name="Grigoriev I.V."/>
            <person name="Spatafora J.W."/>
            <person name="Stajich J.E."/>
            <person name="James T.Y."/>
        </authorList>
    </citation>
    <scope>NUCLEOTIDE SEQUENCE</scope>
    <source>
        <strain evidence="21">AG</strain>
    </source>
</reference>
<comment type="cofactor">
    <cofactor evidence="1">
        <name>Mg(2+)</name>
        <dbReference type="ChEBI" id="CHEBI:18420"/>
    </cofactor>
</comment>
<evidence type="ECO:0000256" key="3">
    <source>
        <dbReference type="ARBA" id="ARBA00004275"/>
    </source>
</evidence>
<evidence type="ECO:0000256" key="13">
    <source>
        <dbReference type="ARBA" id="ARBA00023679"/>
    </source>
</evidence>
<keyword evidence="19" id="KW-0040">ANK repeat</keyword>
<evidence type="ECO:0000256" key="8">
    <source>
        <dbReference type="ARBA" id="ARBA00022801"/>
    </source>
</evidence>
<keyword evidence="11" id="KW-0520">NAD</keyword>
<dbReference type="SMART" id="SM00248">
    <property type="entry name" value="ANK"/>
    <property type="match status" value="1"/>
</dbReference>
<dbReference type="Pfam" id="PF09297">
    <property type="entry name" value="Zn_ribbon_NUD"/>
    <property type="match status" value="1"/>
</dbReference>
<dbReference type="CDD" id="cd03429">
    <property type="entry name" value="NUDIX_NADH_pyrophosphatase_Nudt13"/>
    <property type="match status" value="1"/>
</dbReference>
<evidence type="ECO:0000256" key="11">
    <source>
        <dbReference type="ARBA" id="ARBA00023027"/>
    </source>
</evidence>
<name>A0AAD5EGX3_UMBRA</name>
<comment type="catalytic activity">
    <reaction evidence="13">
        <text>a 5'-end NAD(+)-phospho-ribonucleoside in mRNA + H2O = a 5'-end phospho-adenosine-phospho-ribonucleoside in mRNA + beta-nicotinamide D-ribonucleotide + 2 H(+)</text>
        <dbReference type="Rhea" id="RHEA:60876"/>
        <dbReference type="Rhea" id="RHEA-COMP:15698"/>
        <dbReference type="Rhea" id="RHEA-COMP:15719"/>
        <dbReference type="ChEBI" id="CHEBI:14649"/>
        <dbReference type="ChEBI" id="CHEBI:15377"/>
        <dbReference type="ChEBI" id="CHEBI:15378"/>
        <dbReference type="ChEBI" id="CHEBI:144029"/>
        <dbReference type="ChEBI" id="CHEBI:144051"/>
    </reaction>
    <physiologicalReaction direction="left-to-right" evidence="13">
        <dbReference type="Rhea" id="RHEA:60877"/>
    </physiologicalReaction>
</comment>
<gene>
    <name evidence="21" type="ORF">K450DRAFT_223017</name>
</gene>
<dbReference type="Pfam" id="PF12796">
    <property type="entry name" value="Ank_2"/>
    <property type="match status" value="1"/>
</dbReference>
<comment type="subunit">
    <text evidence="18">Homodimer. Homodimerization is essential for its catalytic activity and protein stability. Interacts (via ANK repeats) with BLMH.</text>
</comment>
<evidence type="ECO:0000256" key="1">
    <source>
        <dbReference type="ARBA" id="ARBA00001946"/>
    </source>
</evidence>
<keyword evidence="9" id="KW-0460">Magnesium</keyword>
<dbReference type="GeneID" id="75911338"/>
<dbReference type="Pfam" id="PF09296">
    <property type="entry name" value="NUDIX-like"/>
    <property type="match status" value="1"/>
</dbReference>
<evidence type="ECO:0000256" key="4">
    <source>
        <dbReference type="ARBA" id="ARBA00004463"/>
    </source>
</evidence>
<keyword evidence="10" id="KW-0521">NADP</keyword>
<comment type="function">
    <text evidence="17">mRNA decapping enzyme that specifically removes the nicotinamide adenine dinucleotide (NAD) cap from a subset of mRNAs by hydrolyzing the diphosphate linkage to produce nicotinamide mononucleotide (NMN) and 5' monophosphate mRNA. The NAD-cap is present at the 5'-end of some RNAs; in contrast to the canonical N7 methylguanosine (m7G) cap, the NAD cap promotes mRNA decay. Preferentially acts on NAD-capped transcripts in response to nutrient stress. Also acts on free nicotinamide adenine dinucleotide molecules: hydrolyzes NAD(H) into NMN(H) and AMP, and NADPH into NMNH and 2',5'-ADP. May act to regulate the concentration of peroxisomal nicotinamide nucleotide cofactors required for oxidative metabolism in this organelle. Regulates the levels of circadian clock components PER1, PER2, PER3 and CRY2 in the liver.</text>
</comment>
<dbReference type="Proteomes" id="UP001206595">
    <property type="component" value="Unassembled WGS sequence"/>
</dbReference>
<keyword evidence="22" id="KW-1185">Reference proteome</keyword>
<dbReference type="GO" id="GO:0005777">
    <property type="term" value="C:peroxisome"/>
    <property type="evidence" value="ECO:0007669"/>
    <property type="project" value="UniProtKB-SubCell"/>
</dbReference>
<organism evidence="21 22">
    <name type="scientific">Umbelopsis ramanniana AG</name>
    <dbReference type="NCBI Taxonomy" id="1314678"/>
    <lineage>
        <taxon>Eukaryota</taxon>
        <taxon>Fungi</taxon>
        <taxon>Fungi incertae sedis</taxon>
        <taxon>Mucoromycota</taxon>
        <taxon>Mucoromycotina</taxon>
        <taxon>Umbelopsidomycetes</taxon>
        <taxon>Umbelopsidales</taxon>
        <taxon>Umbelopsidaceae</taxon>
        <taxon>Umbelopsis</taxon>
    </lineage>
</organism>